<comment type="caution">
    <text evidence="4">The sequence shown here is derived from an EMBL/GenBank/DDBJ whole genome shotgun (WGS) entry which is preliminary data.</text>
</comment>
<dbReference type="InterPro" id="IPR008929">
    <property type="entry name" value="Chondroitin_lyas"/>
</dbReference>
<feature type="signal peptide" evidence="2">
    <location>
        <begin position="1"/>
        <end position="21"/>
    </location>
</feature>
<evidence type="ECO:0000313" key="4">
    <source>
        <dbReference type="EMBL" id="MFD2863639.1"/>
    </source>
</evidence>
<dbReference type="Gene3D" id="1.50.10.100">
    <property type="entry name" value="Chondroitin AC/alginate lyase"/>
    <property type="match status" value="1"/>
</dbReference>
<dbReference type="Gene3D" id="2.70.98.70">
    <property type="match status" value="1"/>
</dbReference>
<evidence type="ECO:0000313" key="5">
    <source>
        <dbReference type="Proteomes" id="UP001597601"/>
    </source>
</evidence>
<dbReference type="InterPro" id="IPR012480">
    <property type="entry name" value="Hepar_II_III_C"/>
</dbReference>
<evidence type="ECO:0000259" key="3">
    <source>
        <dbReference type="Pfam" id="PF07940"/>
    </source>
</evidence>
<evidence type="ECO:0000256" key="2">
    <source>
        <dbReference type="SAM" id="SignalP"/>
    </source>
</evidence>
<evidence type="ECO:0000256" key="1">
    <source>
        <dbReference type="ARBA" id="ARBA00004196"/>
    </source>
</evidence>
<sequence length="645" mass="71898">MMHKRVFIAVLLCAITTASVAQTKGYFYKKFSEQGKNASLNAVDSIKAAQLKQITELIKAIPGESKSLIIAQADKQVNAPWEILPLSVFNEFKQTGNRVNYENKYFARRNRFTALLIGEITEQKGRYLPEMVNGLGAILEESTWALPAHMKGYQNAGTGLPDTEDPVLDLFASQTANLLANTKYLLKDQLNAYSPLLIKRIDFELNKRIFEPFLTRNDLSWMGFKGGKMNNWNTFINTNVLNTALLAQDDKGRRDATVDKTIRSIDFFLNDYPADGGCDEGPSYWAIAGGSLIQFLDLLSTFTNQRLDFSKNQLIHNIGSYIYKVHIDQNYYVNFADAGALSAQDPLKIYLFGKLFNDPQLLQFAAYSRHKNSGAVGYNLGDISLFLGGLSANAVLNSTTPKAPQVQQSWLPNLQVLALRQTAGTPKGLYFAAKGGNNNESHNHNDVGNFIVYKDGLPVVIDAGVGTYTRQTFGKDRYSLWFMQSGWHNCPTLNGADQQNGLRFKANDVSYKTTKTQQSLSMDIAAAYPAKAQVNSWQRTFNFIPAKGTLTLTEVYYLKQLIAPSGLNFLVYGTITEEHKGSLKLTNPTGQTVMLTYNPAVFDYKVELRPVDDARLAQSWAGSLSRVTLTLKNQQLKGKHTVTFN</sequence>
<organism evidence="4 5">
    <name type="scientific">Mucilaginibacter antarcticus</name>
    <dbReference type="NCBI Taxonomy" id="1855725"/>
    <lineage>
        <taxon>Bacteria</taxon>
        <taxon>Pseudomonadati</taxon>
        <taxon>Bacteroidota</taxon>
        <taxon>Sphingobacteriia</taxon>
        <taxon>Sphingobacteriales</taxon>
        <taxon>Sphingobacteriaceae</taxon>
        <taxon>Mucilaginibacter</taxon>
    </lineage>
</organism>
<dbReference type="RefSeq" id="WP_377123356.1">
    <property type="nucleotide sequence ID" value="NZ_JBHUON010000002.1"/>
</dbReference>
<protein>
    <submittedName>
        <fullName evidence="4">Heparinase II/III family protein</fullName>
    </submittedName>
</protein>
<reference evidence="5" key="1">
    <citation type="journal article" date="2019" name="Int. J. Syst. Evol. Microbiol.">
        <title>The Global Catalogue of Microorganisms (GCM) 10K type strain sequencing project: providing services to taxonomists for standard genome sequencing and annotation.</title>
        <authorList>
            <consortium name="The Broad Institute Genomics Platform"/>
            <consortium name="The Broad Institute Genome Sequencing Center for Infectious Disease"/>
            <person name="Wu L."/>
            <person name="Ma J."/>
        </authorList>
    </citation>
    <scope>NUCLEOTIDE SEQUENCE [LARGE SCALE GENOMIC DNA]</scope>
    <source>
        <strain evidence="5">KCTC 52232</strain>
    </source>
</reference>
<dbReference type="SUPFAM" id="SSF48230">
    <property type="entry name" value="Chondroitin AC/alginate lyase"/>
    <property type="match status" value="1"/>
</dbReference>
<proteinExistence type="predicted"/>
<feature type="chain" id="PRO_5047187981" evidence="2">
    <location>
        <begin position="22"/>
        <end position="645"/>
    </location>
</feature>
<name>A0ABW5XLZ3_9SPHI</name>
<keyword evidence="5" id="KW-1185">Reference proteome</keyword>
<dbReference type="Proteomes" id="UP001597601">
    <property type="component" value="Unassembled WGS sequence"/>
</dbReference>
<dbReference type="EMBL" id="JBHUON010000002">
    <property type="protein sequence ID" value="MFD2863639.1"/>
    <property type="molecule type" value="Genomic_DNA"/>
</dbReference>
<feature type="domain" description="Heparinase II/III-like C-terminal" evidence="3">
    <location>
        <begin position="434"/>
        <end position="542"/>
    </location>
</feature>
<accession>A0ABW5XLZ3</accession>
<comment type="subcellular location">
    <subcellularLocation>
        <location evidence="1">Cell envelope</location>
    </subcellularLocation>
</comment>
<keyword evidence="2" id="KW-0732">Signal</keyword>
<dbReference type="Pfam" id="PF07940">
    <property type="entry name" value="Hepar_II_III_C"/>
    <property type="match status" value="1"/>
</dbReference>
<gene>
    <name evidence="4" type="ORF">ACFSYC_02970</name>
</gene>